<dbReference type="InterPro" id="IPR036653">
    <property type="entry name" value="CinA-like_C"/>
</dbReference>
<keyword evidence="3" id="KW-1185">Reference proteome</keyword>
<dbReference type="Gene3D" id="3.90.950.20">
    <property type="entry name" value="CinA-like"/>
    <property type="match status" value="1"/>
</dbReference>
<dbReference type="NCBIfam" id="TIGR00199">
    <property type="entry name" value="PncC_domain"/>
    <property type="match status" value="1"/>
</dbReference>
<dbReference type="AlphaFoldDB" id="A0A371R7X5"/>
<dbReference type="Proteomes" id="UP000264589">
    <property type="component" value="Unassembled WGS sequence"/>
</dbReference>
<dbReference type="SUPFAM" id="SSF142433">
    <property type="entry name" value="CinA-like"/>
    <property type="match status" value="1"/>
</dbReference>
<dbReference type="InterPro" id="IPR008136">
    <property type="entry name" value="CinA_C"/>
</dbReference>
<proteinExistence type="predicted"/>
<dbReference type="Pfam" id="PF02464">
    <property type="entry name" value="CinA"/>
    <property type="match status" value="1"/>
</dbReference>
<dbReference type="EMBL" id="QUQO01000002">
    <property type="protein sequence ID" value="RFB01547.1"/>
    <property type="molecule type" value="Genomic_DNA"/>
</dbReference>
<dbReference type="FunCoup" id="A0A371R7X5">
    <property type="interactions" value="41"/>
</dbReference>
<dbReference type="RefSeq" id="WP_116393263.1">
    <property type="nucleotide sequence ID" value="NZ_QUQO01000002.1"/>
</dbReference>
<protein>
    <submittedName>
        <fullName evidence="2">CinA family protein</fullName>
    </submittedName>
</protein>
<dbReference type="InParanoid" id="A0A371R7X5"/>
<sequence length="163" mass="16586">MTDHQTYQLAEKVITRAATAGKRIATAESCTGGLIAAALTDIPGASDVFTHGFVTYANEAKETMLGVPHTALLAHGAVSAPVALAMVKGARAAANADIAISVTGIAGPGGGTPEKPVGLVYIGIANGDRTSFHRHLFAAGSREYIRSQTVKAALRYLAAGLSA</sequence>
<evidence type="ECO:0000313" key="2">
    <source>
        <dbReference type="EMBL" id="RFB01547.1"/>
    </source>
</evidence>
<organism evidence="2 3">
    <name type="scientific">Parvularcula marina</name>
    <dbReference type="NCBI Taxonomy" id="2292771"/>
    <lineage>
        <taxon>Bacteria</taxon>
        <taxon>Pseudomonadati</taxon>
        <taxon>Pseudomonadota</taxon>
        <taxon>Alphaproteobacteria</taxon>
        <taxon>Parvularculales</taxon>
        <taxon>Parvularculaceae</taxon>
        <taxon>Parvularcula</taxon>
    </lineage>
</organism>
<name>A0A371R7X5_9PROT</name>
<evidence type="ECO:0000259" key="1">
    <source>
        <dbReference type="Pfam" id="PF02464"/>
    </source>
</evidence>
<accession>A0A371R7X5</accession>
<feature type="domain" description="CinA C-terminal" evidence="1">
    <location>
        <begin position="8"/>
        <end position="158"/>
    </location>
</feature>
<comment type="caution">
    <text evidence="2">The sequence shown here is derived from an EMBL/GenBank/DDBJ whole genome shotgun (WGS) entry which is preliminary data.</text>
</comment>
<gene>
    <name evidence="2" type="ORF">DX908_14795</name>
</gene>
<dbReference type="OrthoDB" id="9801454at2"/>
<evidence type="ECO:0000313" key="3">
    <source>
        <dbReference type="Proteomes" id="UP000264589"/>
    </source>
</evidence>
<reference evidence="2 3" key="1">
    <citation type="submission" date="2018-08" db="EMBL/GenBank/DDBJ databases">
        <title>Parvularcula sp. SM1705, isolated from surface water of the South Sea China.</title>
        <authorList>
            <person name="Sun L."/>
        </authorList>
    </citation>
    <scope>NUCLEOTIDE SEQUENCE [LARGE SCALE GENOMIC DNA]</scope>
    <source>
        <strain evidence="2 3">SM1705</strain>
    </source>
</reference>